<dbReference type="Gene3D" id="3.30.70.890">
    <property type="entry name" value="GHMP kinase, C-terminal domain"/>
    <property type="match status" value="1"/>
</dbReference>
<comment type="catalytic activity">
    <reaction evidence="10">
        <text>4-CDP-2-C-methyl-D-erythritol + ATP = 4-CDP-2-C-methyl-D-erythritol 2-phosphate + ADP + H(+)</text>
        <dbReference type="Rhea" id="RHEA:18437"/>
        <dbReference type="ChEBI" id="CHEBI:15378"/>
        <dbReference type="ChEBI" id="CHEBI:30616"/>
        <dbReference type="ChEBI" id="CHEBI:57823"/>
        <dbReference type="ChEBI" id="CHEBI:57919"/>
        <dbReference type="ChEBI" id="CHEBI:456216"/>
        <dbReference type="EC" id="2.7.1.148"/>
    </reaction>
</comment>
<proteinExistence type="inferred from homology"/>
<comment type="caution">
    <text evidence="13">The sequence shown here is derived from an EMBL/GenBank/DDBJ whole genome shotgun (WGS) entry which is preliminary data.</text>
</comment>
<dbReference type="AlphaFoldDB" id="A0A1B6VM31"/>
<dbReference type="RefSeq" id="WP_064273734.1">
    <property type="nucleotide sequence ID" value="NZ_LUTU01000005.1"/>
</dbReference>
<dbReference type="UniPathway" id="UPA00056">
    <property type="reaction ID" value="UER00094"/>
</dbReference>
<feature type="domain" description="GHMP kinase N-terminal" evidence="11">
    <location>
        <begin position="69"/>
        <end position="143"/>
    </location>
</feature>
<dbReference type="PANTHER" id="PTHR43527:SF2">
    <property type="entry name" value="4-DIPHOSPHOCYTIDYL-2-C-METHYL-D-ERYTHRITOL KINASE, CHLOROPLASTIC"/>
    <property type="match status" value="1"/>
</dbReference>
<evidence type="ECO:0000256" key="1">
    <source>
        <dbReference type="ARBA" id="ARBA00009684"/>
    </source>
</evidence>
<sequence length="298" mass="31696">MTRLQDTAHAKINLYLHVTGRRPDGYHLLDSLAVFAGAADTISVGEKCDRFSLSIEGRFGKGLEADDSNLVLKAARALQAKSGSHDAYRLTLKKDLPVASGIGGGSADAACTLRLLSRVWNATESDLCTLAEPLGADVPVCVRQQATRMEGIGEILTPAPEMPNGGILLINPGVGVSTPDIFRSFAAMGGIVQRTKPVLPSQWSSMRDLVDLLRQTANDLQAPAIAHAPIISDVLTAIQSQPDCLLSRMSGSGATCFGLFPTSQKAHEAEEALTQNATRLGWWTWSGPFHQNSPVGTP</sequence>
<keyword evidence="5 10" id="KW-0547">Nucleotide-binding</keyword>
<feature type="active site" evidence="10">
    <location>
        <position position="137"/>
    </location>
</feature>
<dbReference type="GO" id="GO:0005524">
    <property type="term" value="F:ATP binding"/>
    <property type="evidence" value="ECO:0007669"/>
    <property type="project" value="UniProtKB-UniRule"/>
</dbReference>
<dbReference type="GO" id="GO:0016114">
    <property type="term" value="P:terpenoid biosynthetic process"/>
    <property type="evidence" value="ECO:0007669"/>
    <property type="project" value="UniProtKB-UniRule"/>
</dbReference>
<dbReference type="HAMAP" id="MF_00061">
    <property type="entry name" value="IspE"/>
    <property type="match status" value="1"/>
</dbReference>
<evidence type="ECO:0000256" key="2">
    <source>
        <dbReference type="ARBA" id="ARBA00012052"/>
    </source>
</evidence>
<feature type="domain" description="GHMP kinase C-terminal" evidence="12">
    <location>
        <begin position="211"/>
        <end position="275"/>
    </location>
</feature>
<comment type="pathway">
    <text evidence="10">Isoprenoid biosynthesis; isopentenyl diphosphate biosynthesis via DXP pathway; isopentenyl diphosphate from 1-deoxy-D-xylulose 5-phosphate: step 3/6.</text>
</comment>
<evidence type="ECO:0000256" key="3">
    <source>
        <dbReference type="ARBA" id="ARBA00017473"/>
    </source>
</evidence>
<dbReference type="OrthoDB" id="9809438at2"/>
<dbReference type="PANTHER" id="PTHR43527">
    <property type="entry name" value="4-DIPHOSPHOCYTIDYL-2-C-METHYL-D-ERYTHRITOL KINASE, CHLOROPLASTIC"/>
    <property type="match status" value="1"/>
</dbReference>
<dbReference type="Pfam" id="PF00288">
    <property type="entry name" value="GHMP_kinases_N"/>
    <property type="match status" value="1"/>
</dbReference>
<dbReference type="GO" id="GO:0050515">
    <property type="term" value="F:4-(cytidine 5'-diphospho)-2-C-methyl-D-erythritol kinase activity"/>
    <property type="evidence" value="ECO:0007669"/>
    <property type="project" value="UniProtKB-UniRule"/>
</dbReference>
<dbReference type="EMBL" id="LUTU01000005">
    <property type="protein sequence ID" value="OAJ68118.1"/>
    <property type="molecule type" value="Genomic_DNA"/>
</dbReference>
<dbReference type="NCBIfam" id="TIGR00154">
    <property type="entry name" value="ispE"/>
    <property type="match status" value="1"/>
</dbReference>
<dbReference type="InterPro" id="IPR020568">
    <property type="entry name" value="Ribosomal_Su5_D2-typ_SF"/>
</dbReference>
<evidence type="ECO:0000256" key="7">
    <source>
        <dbReference type="ARBA" id="ARBA00022840"/>
    </source>
</evidence>
<keyword evidence="8 10" id="KW-0414">Isoprene biosynthesis</keyword>
<dbReference type="SUPFAM" id="SSF54211">
    <property type="entry name" value="Ribosomal protein S5 domain 2-like"/>
    <property type="match status" value="1"/>
</dbReference>
<evidence type="ECO:0000256" key="5">
    <source>
        <dbReference type="ARBA" id="ARBA00022741"/>
    </source>
</evidence>
<keyword evidence="4 10" id="KW-0808">Transferase</keyword>
<keyword evidence="6 10" id="KW-0418">Kinase</keyword>
<evidence type="ECO:0000259" key="11">
    <source>
        <dbReference type="Pfam" id="PF00288"/>
    </source>
</evidence>
<evidence type="ECO:0000256" key="10">
    <source>
        <dbReference type="HAMAP-Rule" id="MF_00061"/>
    </source>
</evidence>
<dbReference type="GO" id="GO:0019288">
    <property type="term" value="P:isopentenyl diphosphate biosynthetic process, methylerythritol 4-phosphate pathway"/>
    <property type="evidence" value="ECO:0007669"/>
    <property type="project" value="UniProtKB-UniRule"/>
</dbReference>
<dbReference type="NCBIfam" id="NF011202">
    <property type="entry name" value="PRK14608.1"/>
    <property type="match status" value="1"/>
</dbReference>
<accession>A0A1B6VM31</accession>
<dbReference type="SUPFAM" id="SSF55060">
    <property type="entry name" value="GHMP Kinase, C-terminal domain"/>
    <property type="match status" value="1"/>
</dbReference>
<gene>
    <name evidence="10" type="primary">ispE</name>
    <name evidence="13" type="ORF">A0123_00821</name>
</gene>
<evidence type="ECO:0000313" key="14">
    <source>
        <dbReference type="Proteomes" id="UP000077786"/>
    </source>
</evidence>
<evidence type="ECO:0000256" key="8">
    <source>
        <dbReference type="ARBA" id="ARBA00023229"/>
    </source>
</evidence>
<feature type="active site" evidence="10">
    <location>
        <position position="11"/>
    </location>
</feature>
<dbReference type="Gene3D" id="3.30.230.10">
    <property type="match status" value="1"/>
</dbReference>
<evidence type="ECO:0000256" key="6">
    <source>
        <dbReference type="ARBA" id="ARBA00022777"/>
    </source>
</evidence>
<dbReference type="InterPro" id="IPR006204">
    <property type="entry name" value="GHMP_kinase_N_dom"/>
</dbReference>
<evidence type="ECO:0000256" key="9">
    <source>
        <dbReference type="ARBA" id="ARBA00032554"/>
    </source>
</evidence>
<name>A0A1B6VM31_9PROT</name>
<comment type="similarity">
    <text evidence="1 10">Belongs to the GHMP kinase family. IspE subfamily.</text>
</comment>
<keyword evidence="7 10" id="KW-0067">ATP-binding</keyword>
<dbReference type="InterPro" id="IPR013750">
    <property type="entry name" value="GHMP_kinase_C_dom"/>
</dbReference>
<dbReference type="PIRSF" id="PIRSF010376">
    <property type="entry name" value="IspE"/>
    <property type="match status" value="1"/>
</dbReference>
<reference evidence="13 14" key="1">
    <citation type="submission" date="2016-03" db="EMBL/GenBank/DDBJ databases">
        <title>Draft genome sequence of Gluconobacter cerinus strain CECT 9110.</title>
        <authorList>
            <person name="Sainz F."/>
            <person name="Mas A."/>
            <person name="Torija M.J."/>
        </authorList>
    </citation>
    <scope>NUCLEOTIDE SEQUENCE [LARGE SCALE GENOMIC DNA]</scope>
    <source>
        <strain evidence="13 14">CECT 9110</strain>
    </source>
</reference>
<evidence type="ECO:0000313" key="13">
    <source>
        <dbReference type="EMBL" id="OAJ68118.1"/>
    </source>
</evidence>
<dbReference type="InterPro" id="IPR004424">
    <property type="entry name" value="IspE"/>
</dbReference>
<dbReference type="Proteomes" id="UP000077786">
    <property type="component" value="Unassembled WGS sequence"/>
</dbReference>
<organism evidence="13 14">
    <name type="scientific">Gluconobacter cerinus</name>
    <dbReference type="NCBI Taxonomy" id="38307"/>
    <lineage>
        <taxon>Bacteria</taxon>
        <taxon>Pseudomonadati</taxon>
        <taxon>Pseudomonadota</taxon>
        <taxon>Alphaproteobacteria</taxon>
        <taxon>Acetobacterales</taxon>
        <taxon>Acetobacteraceae</taxon>
        <taxon>Gluconobacter</taxon>
    </lineage>
</organism>
<evidence type="ECO:0000259" key="12">
    <source>
        <dbReference type="Pfam" id="PF08544"/>
    </source>
</evidence>
<feature type="binding site" evidence="10">
    <location>
        <begin position="97"/>
        <end position="107"/>
    </location>
    <ligand>
        <name>ATP</name>
        <dbReference type="ChEBI" id="CHEBI:30616"/>
    </ligand>
</feature>
<evidence type="ECO:0000256" key="4">
    <source>
        <dbReference type="ARBA" id="ARBA00022679"/>
    </source>
</evidence>
<dbReference type="PATRIC" id="fig|38307.3.peg.843"/>
<protein>
    <recommendedName>
        <fullName evidence="3 10">4-diphosphocytidyl-2-C-methyl-D-erythritol kinase</fullName>
        <shortName evidence="10">CMK</shortName>
        <ecNumber evidence="2 10">2.7.1.148</ecNumber>
    </recommendedName>
    <alternativeName>
        <fullName evidence="9 10">4-(cytidine-5'-diphospho)-2-C-methyl-D-erythritol kinase</fullName>
    </alternativeName>
</protein>
<dbReference type="Pfam" id="PF08544">
    <property type="entry name" value="GHMP_kinases_C"/>
    <property type="match status" value="1"/>
</dbReference>
<dbReference type="InterPro" id="IPR036554">
    <property type="entry name" value="GHMP_kinase_C_sf"/>
</dbReference>
<dbReference type="InterPro" id="IPR014721">
    <property type="entry name" value="Ribsml_uS5_D2-typ_fold_subgr"/>
</dbReference>
<comment type="function">
    <text evidence="10">Catalyzes the phosphorylation of the position 2 hydroxy group of 4-diphosphocytidyl-2C-methyl-D-erythritol.</text>
</comment>
<dbReference type="EC" id="2.7.1.148" evidence="2 10"/>